<sequence length="151" mass="16360">MSSDRQKPPAGSPACGYTDYTEGATPEAFPKTGEGATGIERAVWDALYAVDDPEMPVSVVDLGLIYNVFVEPIDTTDRSQNAPSNRAVIEMTLTYSGCPARELLTNDVKCAAETVPEIADAEIRLRYSPPWNVNMVTDDGRTALRKFGLSV</sequence>
<reference evidence="3" key="1">
    <citation type="journal article" date="2022" name="Syst. Appl. Microbiol.">
        <title>Natronocalculus amylovorans gen. nov., sp. nov., and Natranaeroarchaeum aerophilus sp. nov., dominant culturable amylolytic natronoarchaea from hypersaline soda lakes in southwestern Siberia.</title>
        <authorList>
            <person name="Sorokin D.Y."/>
            <person name="Elcheninov A.G."/>
            <person name="Khizhniak T.V."/>
            <person name="Koenen M."/>
            <person name="Bale N.J."/>
            <person name="Damste J.S.S."/>
            <person name="Kublanov I.V."/>
        </authorList>
    </citation>
    <scope>NUCLEOTIDE SEQUENCE</scope>
    <source>
        <strain evidence="3">AArc-St2</strain>
    </source>
</reference>
<dbReference type="SUPFAM" id="SSF117916">
    <property type="entry name" value="Fe-S cluster assembly (FSCA) domain-like"/>
    <property type="match status" value="1"/>
</dbReference>
<dbReference type="InterPro" id="IPR052339">
    <property type="entry name" value="Fe-S_Maturation_MIP18"/>
</dbReference>
<dbReference type="Pfam" id="PF01883">
    <property type="entry name" value="FeS_assembly_P"/>
    <property type="match status" value="1"/>
</dbReference>
<feature type="region of interest" description="Disordered" evidence="1">
    <location>
        <begin position="1"/>
        <end position="33"/>
    </location>
</feature>
<dbReference type="RefSeq" id="WP_250584100.1">
    <property type="nucleotide sequence ID" value="NZ_JAKRVX010000003.1"/>
</dbReference>
<organism evidence="3 4">
    <name type="scientific">Natronocalculus amylovorans</name>
    <dbReference type="NCBI Taxonomy" id="2917812"/>
    <lineage>
        <taxon>Archaea</taxon>
        <taxon>Methanobacteriati</taxon>
        <taxon>Methanobacteriota</taxon>
        <taxon>Stenosarchaea group</taxon>
        <taxon>Halobacteria</taxon>
        <taxon>Halobacteriales</taxon>
        <taxon>Haloferacaceae</taxon>
        <taxon>Natronocalculus</taxon>
    </lineage>
</organism>
<name>A0AAE3K8K0_9EURY</name>
<evidence type="ECO:0000313" key="4">
    <source>
        <dbReference type="Proteomes" id="UP001203207"/>
    </source>
</evidence>
<evidence type="ECO:0000259" key="2">
    <source>
        <dbReference type="Pfam" id="PF01883"/>
    </source>
</evidence>
<dbReference type="NCBIfam" id="NF041868">
    <property type="entry name" value="paad_haloarch"/>
    <property type="match status" value="1"/>
</dbReference>
<dbReference type="AlphaFoldDB" id="A0AAE3K8K0"/>
<protein>
    <submittedName>
        <fullName evidence="3">Metal-sulfur cluster assembly factor</fullName>
    </submittedName>
</protein>
<feature type="domain" description="MIP18 family-like" evidence="2">
    <location>
        <begin position="40"/>
        <end position="123"/>
    </location>
</feature>
<keyword evidence="4" id="KW-1185">Reference proteome</keyword>
<comment type="caution">
    <text evidence="3">The sequence shown here is derived from an EMBL/GenBank/DDBJ whole genome shotgun (WGS) entry which is preliminary data.</text>
</comment>
<gene>
    <name evidence="3" type="ORF">AArcSt2_09140</name>
</gene>
<dbReference type="InterPro" id="IPR034904">
    <property type="entry name" value="FSCA_dom_sf"/>
</dbReference>
<reference evidence="3" key="2">
    <citation type="submission" date="2022-02" db="EMBL/GenBank/DDBJ databases">
        <authorList>
            <person name="Elcheninov A.G."/>
            <person name="Sorokin D.Y."/>
            <person name="Kublanov I.V."/>
        </authorList>
    </citation>
    <scope>NUCLEOTIDE SEQUENCE</scope>
    <source>
        <strain evidence="3">AArc-St2</strain>
    </source>
</reference>
<evidence type="ECO:0000313" key="3">
    <source>
        <dbReference type="EMBL" id="MCL9817106.1"/>
    </source>
</evidence>
<dbReference type="EMBL" id="JAKRVX010000003">
    <property type="protein sequence ID" value="MCL9817106.1"/>
    <property type="molecule type" value="Genomic_DNA"/>
</dbReference>
<accession>A0AAE3K8K0</accession>
<dbReference type="Gene3D" id="3.30.300.130">
    <property type="entry name" value="Fe-S cluster assembly (FSCA)"/>
    <property type="match status" value="1"/>
</dbReference>
<dbReference type="PANTHER" id="PTHR42831:SF1">
    <property type="entry name" value="FE-S PROTEIN MATURATION AUXILIARY FACTOR YITW"/>
    <property type="match status" value="1"/>
</dbReference>
<dbReference type="InterPro" id="IPR002744">
    <property type="entry name" value="MIP18-like"/>
</dbReference>
<proteinExistence type="predicted"/>
<dbReference type="PANTHER" id="PTHR42831">
    <property type="entry name" value="FE-S PROTEIN MATURATION AUXILIARY FACTOR YITW"/>
    <property type="match status" value="1"/>
</dbReference>
<evidence type="ECO:0000256" key="1">
    <source>
        <dbReference type="SAM" id="MobiDB-lite"/>
    </source>
</evidence>
<dbReference type="Proteomes" id="UP001203207">
    <property type="component" value="Unassembled WGS sequence"/>
</dbReference>